<name>A0A0D2J527_9CHLO</name>
<feature type="compositionally biased region" description="Low complexity" evidence="7">
    <location>
        <begin position="145"/>
        <end position="154"/>
    </location>
</feature>
<dbReference type="Proteomes" id="UP000054498">
    <property type="component" value="Unassembled WGS sequence"/>
</dbReference>
<evidence type="ECO:0000259" key="8">
    <source>
        <dbReference type="Pfam" id="PF13867"/>
    </source>
</evidence>
<accession>A0A0D2J527</accession>
<feature type="region of interest" description="Disordered" evidence="7">
    <location>
        <begin position="132"/>
        <end position="181"/>
    </location>
</feature>
<organism evidence="9 10">
    <name type="scientific">Monoraphidium neglectum</name>
    <dbReference type="NCBI Taxonomy" id="145388"/>
    <lineage>
        <taxon>Eukaryota</taxon>
        <taxon>Viridiplantae</taxon>
        <taxon>Chlorophyta</taxon>
        <taxon>core chlorophytes</taxon>
        <taxon>Chlorophyceae</taxon>
        <taxon>CS clade</taxon>
        <taxon>Sphaeropleales</taxon>
        <taxon>Selenastraceae</taxon>
        <taxon>Monoraphidium</taxon>
    </lineage>
</organism>
<evidence type="ECO:0000256" key="3">
    <source>
        <dbReference type="ARBA" id="ARBA00022491"/>
    </source>
</evidence>
<protein>
    <recommendedName>
        <fullName evidence="8">Histone deacetylase complex subunit SAP30 Sin3 binding domain-containing protein</fullName>
    </recommendedName>
</protein>
<keyword evidence="5" id="KW-0804">Transcription</keyword>
<dbReference type="PANTHER" id="PTHR13286">
    <property type="entry name" value="SAP30"/>
    <property type="match status" value="1"/>
</dbReference>
<comment type="similarity">
    <text evidence="2">Belongs to the SAP30 family.</text>
</comment>
<dbReference type="Gene3D" id="6.10.160.20">
    <property type="match status" value="1"/>
</dbReference>
<dbReference type="STRING" id="145388.A0A0D2J527"/>
<dbReference type="OrthoDB" id="510958at2759"/>
<dbReference type="GO" id="GO:0006355">
    <property type="term" value="P:regulation of DNA-templated transcription"/>
    <property type="evidence" value="ECO:0007669"/>
    <property type="project" value="TreeGrafter"/>
</dbReference>
<dbReference type="RefSeq" id="XP_013894032.1">
    <property type="nucleotide sequence ID" value="XM_014038578.1"/>
</dbReference>
<keyword evidence="10" id="KW-1185">Reference proteome</keyword>
<dbReference type="PANTHER" id="PTHR13286:SF6">
    <property type="entry name" value="HISTONE DEACETYLASE COMPLEX SUBUNIT SAP30L-RELATED"/>
    <property type="match status" value="1"/>
</dbReference>
<dbReference type="KEGG" id="mng:MNEG_12949"/>
<dbReference type="GO" id="GO:0000118">
    <property type="term" value="C:histone deacetylase complex"/>
    <property type="evidence" value="ECO:0007669"/>
    <property type="project" value="TreeGrafter"/>
</dbReference>
<evidence type="ECO:0000256" key="5">
    <source>
        <dbReference type="ARBA" id="ARBA00023163"/>
    </source>
</evidence>
<keyword evidence="6" id="KW-0539">Nucleus</keyword>
<dbReference type="InterPro" id="IPR025718">
    <property type="entry name" value="SAP30_Sin3-bd"/>
</dbReference>
<feature type="domain" description="Histone deacetylase complex subunit SAP30 Sin3 binding" evidence="8">
    <location>
        <begin position="189"/>
        <end position="242"/>
    </location>
</feature>
<comment type="subcellular location">
    <subcellularLocation>
        <location evidence="1">Nucleus</location>
    </subcellularLocation>
</comment>
<evidence type="ECO:0000256" key="2">
    <source>
        <dbReference type="ARBA" id="ARBA00006283"/>
    </source>
</evidence>
<dbReference type="GeneID" id="25730362"/>
<evidence type="ECO:0000313" key="9">
    <source>
        <dbReference type="EMBL" id="KIY95012.1"/>
    </source>
</evidence>
<dbReference type="AlphaFoldDB" id="A0A0D2J527"/>
<sequence length="259" mass="27654">MDTLLFGAGAVPAVFKPVAPTEGHHSSPLSSTSTGERDLAVLPRHTRCLVVGNNRTKASLIGVEVVVQKATGLGGWHHVFLPTGEEIKLQRNALSIVELGPPESQQSSEDELEADRDPLRLEVNERIRIRKAPRSLSPVPDMFKPSSSRPSSSGSGSGGSSGGRYHPYSPPGATINSRTSSESLDLCKLETASLRRYRRVHQLGEVEPTAPREQLASAVSRHFRSQLVADESGVLLAFCAALRRRSSAGGGGGFDVCDV</sequence>
<evidence type="ECO:0000256" key="1">
    <source>
        <dbReference type="ARBA" id="ARBA00004123"/>
    </source>
</evidence>
<evidence type="ECO:0000256" key="6">
    <source>
        <dbReference type="ARBA" id="ARBA00023242"/>
    </source>
</evidence>
<keyword evidence="3" id="KW-0678">Repressor</keyword>
<dbReference type="InterPro" id="IPR038291">
    <property type="entry name" value="SAP30_C_sf"/>
</dbReference>
<keyword evidence="4" id="KW-0805">Transcription regulation</keyword>
<dbReference type="EMBL" id="KK103753">
    <property type="protein sequence ID" value="KIY95012.1"/>
    <property type="molecule type" value="Genomic_DNA"/>
</dbReference>
<gene>
    <name evidence="9" type="ORF">MNEG_12949</name>
</gene>
<evidence type="ECO:0000256" key="7">
    <source>
        <dbReference type="SAM" id="MobiDB-lite"/>
    </source>
</evidence>
<evidence type="ECO:0000313" key="10">
    <source>
        <dbReference type="Proteomes" id="UP000054498"/>
    </source>
</evidence>
<dbReference type="InterPro" id="IPR024145">
    <property type="entry name" value="His_deAcase_SAP30/SAP30L"/>
</dbReference>
<dbReference type="Pfam" id="PF13867">
    <property type="entry name" value="SAP30_Sin3_bdg"/>
    <property type="match status" value="1"/>
</dbReference>
<proteinExistence type="inferred from homology"/>
<reference evidence="9 10" key="1">
    <citation type="journal article" date="2013" name="BMC Genomics">
        <title>Reconstruction of the lipid metabolism for the microalga Monoraphidium neglectum from its genome sequence reveals characteristics suitable for biofuel production.</title>
        <authorList>
            <person name="Bogen C."/>
            <person name="Al-Dilaimi A."/>
            <person name="Albersmeier A."/>
            <person name="Wichmann J."/>
            <person name="Grundmann M."/>
            <person name="Rupp O."/>
            <person name="Lauersen K.J."/>
            <person name="Blifernez-Klassen O."/>
            <person name="Kalinowski J."/>
            <person name="Goesmann A."/>
            <person name="Mussgnug J.H."/>
            <person name="Kruse O."/>
        </authorList>
    </citation>
    <scope>NUCLEOTIDE SEQUENCE [LARGE SCALE GENOMIC DNA]</scope>
    <source>
        <strain evidence="9 10">SAG 48.87</strain>
    </source>
</reference>
<dbReference type="GO" id="GO:0003712">
    <property type="term" value="F:transcription coregulator activity"/>
    <property type="evidence" value="ECO:0007669"/>
    <property type="project" value="TreeGrafter"/>
</dbReference>
<evidence type="ECO:0000256" key="4">
    <source>
        <dbReference type="ARBA" id="ARBA00023015"/>
    </source>
</evidence>